<dbReference type="Proteomes" id="UP001362999">
    <property type="component" value="Unassembled WGS sequence"/>
</dbReference>
<protein>
    <submittedName>
        <fullName evidence="2">Uncharacterized protein</fullName>
    </submittedName>
</protein>
<dbReference type="AlphaFoldDB" id="A0AAW0BHG9"/>
<proteinExistence type="predicted"/>
<evidence type="ECO:0000256" key="1">
    <source>
        <dbReference type="SAM" id="MobiDB-lite"/>
    </source>
</evidence>
<feature type="compositionally biased region" description="Low complexity" evidence="1">
    <location>
        <begin position="65"/>
        <end position="81"/>
    </location>
</feature>
<keyword evidence="3" id="KW-1185">Reference proteome</keyword>
<organism evidence="2 3">
    <name type="scientific">Favolaschia claudopus</name>
    <dbReference type="NCBI Taxonomy" id="2862362"/>
    <lineage>
        <taxon>Eukaryota</taxon>
        <taxon>Fungi</taxon>
        <taxon>Dikarya</taxon>
        <taxon>Basidiomycota</taxon>
        <taxon>Agaricomycotina</taxon>
        <taxon>Agaricomycetes</taxon>
        <taxon>Agaricomycetidae</taxon>
        <taxon>Agaricales</taxon>
        <taxon>Marasmiineae</taxon>
        <taxon>Mycenaceae</taxon>
        <taxon>Favolaschia</taxon>
    </lineage>
</organism>
<dbReference type="EMBL" id="JAWWNJ010000033">
    <property type="protein sequence ID" value="KAK7025688.1"/>
    <property type="molecule type" value="Genomic_DNA"/>
</dbReference>
<reference evidence="2 3" key="1">
    <citation type="journal article" date="2024" name="J Genomics">
        <title>Draft genome sequencing and assembly of Favolaschia claudopus CIRM-BRFM 2984 isolated from oak limbs.</title>
        <authorList>
            <person name="Navarro D."/>
            <person name="Drula E."/>
            <person name="Chaduli D."/>
            <person name="Cazenave R."/>
            <person name="Ahrendt S."/>
            <person name="Wang J."/>
            <person name="Lipzen A."/>
            <person name="Daum C."/>
            <person name="Barry K."/>
            <person name="Grigoriev I.V."/>
            <person name="Favel A."/>
            <person name="Rosso M.N."/>
            <person name="Martin F."/>
        </authorList>
    </citation>
    <scope>NUCLEOTIDE SEQUENCE [LARGE SCALE GENOMIC DNA]</scope>
    <source>
        <strain evidence="2 3">CIRM-BRFM 2984</strain>
    </source>
</reference>
<gene>
    <name evidence="2" type="ORF">R3P38DRAFT_3193205</name>
</gene>
<feature type="region of interest" description="Disordered" evidence="1">
    <location>
        <begin position="52"/>
        <end position="81"/>
    </location>
</feature>
<accession>A0AAW0BHG9</accession>
<evidence type="ECO:0000313" key="3">
    <source>
        <dbReference type="Proteomes" id="UP001362999"/>
    </source>
</evidence>
<comment type="caution">
    <text evidence="2">The sequence shown here is derived from an EMBL/GenBank/DDBJ whole genome shotgun (WGS) entry which is preliminary data.</text>
</comment>
<evidence type="ECO:0000313" key="2">
    <source>
        <dbReference type="EMBL" id="KAK7025688.1"/>
    </source>
</evidence>
<sequence length="179" mass="19681">MGLSLEGTVLRRRLDSDYWTTLAVQALILPRSTIHNRGPDVWIFHSSTAGYNPSTMTEPARASCRPTRYSSPSPSSPPQRLLTPSLTQIRLSHLRNAVIWVLQPQHPSSSSPVHVICNDYTPFPFHALCRFLVLLTLELAPASPARALSPPPSPPLRLTPPLPALNSPVVAGVFWLLGR</sequence>
<name>A0AAW0BHG9_9AGAR</name>